<dbReference type="GO" id="GO:0016851">
    <property type="term" value="F:magnesium chelatase activity"/>
    <property type="evidence" value="ECO:0007669"/>
    <property type="project" value="UniProtKB-EC"/>
</dbReference>
<evidence type="ECO:0000256" key="15">
    <source>
        <dbReference type="ARBA" id="ARBA00048693"/>
    </source>
</evidence>
<reference evidence="18" key="1">
    <citation type="submission" date="2019-09" db="EMBL/GenBank/DDBJ databases">
        <title>Draft genome information of white flower Hibiscus syriacus.</title>
        <authorList>
            <person name="Kim Y.-M."/>
        </authorList>
    </citation>
    <scope>NUCLEOTIDE SEQUENCE [LARGE SCALE GENOMIC DNA]</scope>
    <source>
        <strain evidence="18">YM2019G1</strain>
    </source>
</reference>
<comment type="similarity">
    <text evidence="3">Belongs to the Mg-chelatase subunits D/I family.</text>
</comment>
<comment type="caution">
    <text evidence="18">The sequence shown here is derived from an EMBL/GenBank/DDBJ whole genome shotgun (WGS) entry which is preliminary data.</text>
</comment>
<dbReference type="PROSITE" id="PS50234">
    <property type="entry name" value="VWFA"/>
    <property type="match status" value="1"/>
</dbReference>
<dbReference type="UniPathway" id="UPA00668"/>
<dbReference type="GO" id="GO:0009507">
    <property type="term" value="C:chloroplast"/>
    <property type="evidence" value="ECO:0007669"/>
    <property type="project" value="UniProtKB-SubCell"/>
</dbReference>
<dbReference type="InterPro" id="IPR036465">
    <property type="entry name" value="vWFA_dom_sf"/>
</dbReference>
<dbReference type="InterPro" id="IPR041702">
    <property type="entry name" value="BchD/ChlD_VWA"/>
</dbReference>
<keyword evidence="7" id="KW-0602">Photosynthesis</keyword>
<keyword evidence="8" id="KW-0436">Ligase</keyword>
<evidence type="ECO:0000256" key="2">
    <source>
        <dbReference type="ARBA" id="ARBA00005173"/>
    </source>
</evidence>
<dbReference type="Pfam" id="PF17863">
    <property type="entry name" value="AAA_lid_2"/>
    <property type="match status" value="1"/>
</dbReference>
<keyword evidence="12" id="KW-0809">Transit peptide</keyword>
<evidence type="ECO:0000256" key="6">
    <source>
        <dbReference type="ARBA" id="ARBA00022528"/>
    </source>
</evidence>
<evidence type="ECO:0000256" key="11">
    <source>
        <dbReference type="ARBA" id="ARBA00022840"/>
    </source>
</evidence>
<evidence type="ECO:0000259" key="17">
    <source>
        <dbReference type="PROSITE" id="PS51277"/>
    </source>
</evidence>
<name>A0A6A3BVZ1_HIBSY</name>
<dbReference type="InterPro" id="IPR003593">
    <property type="entry name" value="AAA+_ATPase"/>
</dbReference>
<dbReference type="SMART" id="SM01045">
    <property type="entry name" value="BURP"/>
    <property type="match status" value="1"/>
</dbReference>
<evidence type="ECO:0000256" key="8">
    <source>
        <dbReference type="ARBA" id="ARBA00022598"/>
    </source>
</evidence>
<dbReference type="InterPro" id="IPR041628">
    <property type="entry name" value="ChlI/MoxR_AAA_lid"/>
</dbReference>
<dbReference type="PANTHER" id="PTHR43473:SF2">
    <property type="entry name" value="MAGNESIUM-CHELATASE SUBUNIT CHLD, CHLOROPLASTIC"/>
    <property type="match status" value="1"/>
</dbReference>
<evidence type="ECO:0000256" key="1">
    <source>
        <dbReference type="ARBA" id="ARBA00004229"/>
    </source>
</evidence>
<comment type="pathway">
    <text evidence="2">Porphyrin-containing compound metabolism; chlorophyll biosynthesis.</text>
</comment>
<protein>
    <recommendedName>
        <fullName evidence="5">Magnesium-chelatase subunit ChlD, chloroplastic</fullName>
        <ecNumber evidence="4">6.6.1.1</ecNumber>
    </recommendedName>
    <alternativeName>
        <fullName evidence="14">Mg-protoporphyrin IX chelatase subunit ChlD</fullName>
    </alternativeName>
</protein>
<dbReference type="Gene3D" id="3.40.50.410">
    <property type="entry name" value="von Willebrand factor, type A domain"/>
    <property type="match status" value="1"/>
</dbReference>
<evidence type="ECO:0000256" key="14">
    <source>
        <dbReference type="ARBA" id="ARBA00030779"/>
    </source>
</evidence>
<dbReference type="Pfam" id="PF03181">
    <property type="entry name" value="BURP"/>
    <property type="match status" value="1"/>
</dbReference>
<keyword evidence="9" id="KW-0934">Plastid</keyword>
<evidence type="ECO:0000256" key="9">
    <source>
        <dbReference type="ARBA" id="ARBA00022640"/>
    </source>
</evidence>
<dbReference type="AlphaFoldDB" id="A0A6A3BVZ1"/>
<dbReference type="CDD" id="cd00009">
    <property type="entry name" value="AAA"/>
    <property type="match status" value="1"/>
</dbReference>
<dbReference type="Proteomes" id="UP000436088">
    <property type="component" value="Unassembled WGS sequence"/>
</dbReference>
<dbReference type="InterPro" id="IPR000523">
    <property type="entry name" value="Mg_chelatse_chII-like_cat_dom"/>
</dbReference>
<dbReference type="CDD" id="cd01451">
    <property type="entry name" value="vWA_Magnesium_chelatase"/>
    <property type="match status" value="1"/>
</dbReference>
<organism evidence="18 19">
    <name type="scientific">Hibiscus syriacus</name>
    <name type="common">Rose of Sharon</name>
    <dbReference type="NCBI Taxonomy" id="106335"/>
    <lineage>
        <taxon>Eukaryota</taxon>
        <taxon>Viridiplantae</taxon>
        <taxon>Streptophyta</taxon>
        <taxon>Embryophyta</taxon>
        <taxon>Tracheophyta</taxon>
        <taxon>Spermatophyta</taxon>
        <taxon>Magnoliopsida</taxon>
        <taxon>eudicotyledons</taxon>
        <taxon>Gunneridae</taxon>
        <taxon>Pentapetalae</taxon>
        <taxon>rosids</taxon>
        <taxon>malvids</taxon>
        <taxon>Malvales</taxon>
        <taxon>Malvaceae</taxon>
        <taxon>Malvoideae</taxon>
        <taxon>Hibiscus</taxon>
    </lineage>
</organism>
<proteinExistence type="inferred from homology"/>
<dbReference type="PANTHER" id="PTHR43473">
    <property type="entry name" value="MAGNESIUM-CHELATASE SUBUNIT CHLD, CHLOROPLASTIC"/>
    <property type="match status" value="1"/>
</dbReference>
<dbReference type="GO" id="GO:0005524">
    <property type="term" value="F:ATP binding"/>
    <property type="evidence" value="ECO:0007669"/>
    <property type="project" value="UniProtKB-KW"/>
</dbReference>
<evidence type="ECO:0000256" key="12">
    <source>
        <dbReference type="ARBA" id="ARBA00022946"/>
    </source>
</evidence>
<dbReference type="EMBL" id="VEPZ02000678">
    <property type="protein sequence ID" value="KAE8720824.1"/>
    <property type="molecule type" value="Genomic_DNA"/>
</dbReference>
<dbReference type="GO" id="GO:0015979">
    <property type="term" value="P:photosynthesis"/>
    <property type="evidence" value="ECO:0007669"/>
    <property type="project" value="UniProtKB-KW"/>
</dbReference>
<evidence type="ECO:0000256" key="3">
    <source>
        <dbReference type="ARBA" id="ARBA00005799"/>
    </source>
</evidence>
<dbReference type="PROSITE" id="PS51277">
    <property type="entry name" value="BURP"/>
    <property type="match status" value="1"/>
</dbReference>
<evidence type="ECO:0000256" key="13">
    <source>
        <dbReference type="ARBA" id="ARBA00023171"/>
    </source>
</evidence>
<dbReference type="SUPFAM" id="SSF52540">
    <property type="entry name" value="P-loop containing nucleoside triphosphate hydrolases"/>
    <property type="match status" value="1"/>
</dbReference>
<dbReference type="SMART" id="SM00327">
    <property type="entry name" value="VWA"/>
    <property type="match status" value="1"/>
</dbReference>
<dbReference type="EC" id="6.6.1.1" evidence="4"/>
<dbReference type="SUPFAM" id="SSF53300">
    <property type="entry name" value="vWA-like"/>
    <property type="match status" value="1"/>
</dbReference>
<keyword evidence="11" id="KW-0067">ATP-binding</keyword>
<dbReference type="Gene3D" id="1.10.8.80">
    <property type="entry name" value="Magnesium chelatase subunit I, C-Terminal domain"/>
    <property type="match status" value="1"/>
</dbReference>
<dbReference type="GO" id="GO:0015995">
    <property type="term" value="P:chlorophyll biosynthetic process"/>
    <property type="evidence" value="ECO:0007669"/>
    <property type="project" value="UniProtKB-UniPathway"/>
</dbReference>
<dbReference type="Pfam" id="PF01078">
    <property type="entry name" value="Mg_chelatase"/>
    <property type="match status" value="1"/>
</dbReference>
<comment type="catalytic activity">
    <reaction evidence="15">
        <text>protoporphyrin IX + Mg(2+) + ATP + H2O = Mg-protoporphyrin IX + ADP + phosphate + 3 H(+)</text>
        <dbReference type="Rhea" id="RHEA:13961"/>
        <dbReference type="ChEBI" id="CHEBI:15377"/>
        <dbReference type="ChEBI" id="CHEBI:15378"/>
        <dbReference type="ChEBI" id="CHEBI:18420"/>
        <dbReference type="ChEBI" id="CHEBI:30616"/>
        <dbReference type="ChEBI" id="CHEBI:43474"/>
        <dbReference type="ChEBI" id="CHEBI:57306"/>
        <dbReference type="ChEBI" id="CHEBI:60492"/>
        <dbReference type="ChEBI" id="CHEBI:456216"/>
        <dbReference type="EC" id="6.6.1.1"/>
    </reaction>
</comment>
<evidence type="ECO:0000256" key="10">
    <source>
        <dbReference type="ARBA" id="ARBA00022741"/>
    </source>
</evidence>
<comment type="subcellular location">
    <subcellularLocation>
        <location evidence="1">Plastid</location>
        <location evidence="1">Chloroplast</location>
    </subcellularLocation>
</comment>
<dbReference type="SMART" id="SM00382">
    <property type="entry name" value="AAA"/>
    <property type="match status" value="1"/>
</dbReference>
<keyword evidence="19" id="KW-1185">Reference proteome</keyword>
<evidence type="ECO:0000256" key="5">
    <source>
        <dbReference type="ARBA" id="ARBA00016746"/>
    </source>
</evidence>
<keyword evidence="10" id="KW-0547">Nucleotide-binding</keyword>
<dbReference type="InterPro" id="IPR004873">
    <property type="entry name" value="BURP_dom"/>
</dbReference>
<feature type="domain" description="VWFA" evidence="16">
    <location>
        <begin position="870"/>
        <end position="1066"/>
    </location>
</feature>
<dbReference type="InterPro" id="IPR002035">
    <property type="entry name" value="VWF_A"/>
</dbReference>
<dbReference type="FunFam" id="3.40.50.410:FF:000079">
    <property type="entry name" value="Mg-protoporphyrin IX chelatase"/>
    <property type="match status" value="1"/>
</dbReference>
<dbReference type="InterPro" id="IPR027417">
    <property type="entry name" value="P-loop_NTPase"/>
</dbReference>
<evidence type="ECO:0000259" key="16">
    <source>
        <dbReference type="PROSITE" id="PS50234"/>
    </source>
</evidence>
<evidence type="ECO:0000313" key="18">
    <source>
        <dbReference type="EMBL" id="KAE8720824.1"/>
    </source>
</evidence>
<dbReference type="Gene3D" id="3.40.50.300">
    <property type="entry name" value="P-loop containing nucleotide triphosphate hydrolases"/>
    <property type="match status" value="1"/>
</dbReference>
<sequence>MSTISMKVDFGRPICKLHAWIAFGGGHGVVPEEAYWNSVFPNNSMPKALKDILPAAKYDRGLERIDNNSQGNDEEFYDWSGKSYRTGSDMFYDWSDELRVFYDWSDEPRGNNEGQHFYDWSSERSNELRGDNRDAFYVWSSESSNKFRANNDDGSGNNVDETVFFFPKDLRSGKLVKLPALTTSDKTPFLHDRVAKSIPFSSDELPEILNHFSVRPQTKEANLISKTVKGCERVAMKGEDKFCATSLESFIDSSISHLGKQIQLLSTELSKETNNSLFIIAKGMQDMGENELVCHKMKYPRAVFLCHSIDKTTVYKVPLVGRDGTKANALAVCHKDTSAWNPKHMAFRILKVKPAMATTCSSLSLCHLQLQSPSAISKPCPFLFFPSSRLNPKKRFQSQSRTRFLRVLAVSDTALDSSNGAAIDTESEDPSSSYGRRYFPLAAVVGQDAIKTALLLGAIDREIGGIAISGRRGTAKTVMARGLHAILPPIDVVVGSMANADPACSDEWEDGLVQRVQYDSKGNVKTQVVRSPFVQIPLGITEDRLIGSVDVEESVKMGKTVFQPGLLAEAHRGVLYVDEINLLDEGISNLLLNVLTDGVNIVEREGISFKHPCKPLLIATYNPEEGAVREHLLDRIAINLSADLPMNFEDRVAAVGIATEFQEASDKVFKMVKETTEDARTQIILAREYLKDVTVGREQLKYLVMEALRGGCQGHRAELYAAKVAKCLAALEGRDRVGVDDLKKAVKLCLQQDESDQENEQPEQLPEEFIFDAEGGLVDEKLLFFAQQAQRRRGKAGRAKNVIFSEDRGRYIKPMLPKGPVKRLAVDATLRAAAPYQKLRREKDIHKSRKVFVEKTDMRAKRMARKAGALVIFVVDASGSMALNRMQNAKGAALKLLAESYTSRDQVSIIPFRGDSAEVLLPPSRSIAMARKRLERLPCGGGSPLAHGLSMAVRVGLNAEKSGDVGRIMIVAITDGRANISLKRSTDPEAAASDAPKPSTQELKDEILEVSAKIYKAGMSLLVIDTENKFVSTGFAKEIARVAQGKYYYLPNASDAVISATTKEALSALKSS</sequence>
<evidence type="ECO:0000256" key="4">
    <source>
        <dbReference type="ARBA" id="ARBA00012825"/>
    </source>
</evidence>
<evidence type="ECO:0000256" key="7">
    <source>
        <dbReference type="ARBA" id="ARBA00022531"/>
    </source>
</evidence>
<gene>
    <name evidence="18" type="ORF">F3Y22_tig00018093pilonHSYRG00048</name>
</gene>
<keyword evidence="6" id="KW-0150">Chloroplast</keyword>
<feature type="domain" description="BURP" evidence="17">
    <location>
        <begin position="164"/>
        <end position="373"/>
    </location>
</feature>
<evidence type="ECO:0000313" key="19">
    <source>
        <dbReference type="Proteomes" id="UP000436088"/>
    </source>
</evidence>
<keyword evidence="13" id="KW-0149">Chlorophyll biosynthesis</keyword>
<accession>A0A6A3BVZ1</accession>
<dbReference type="Pfam" id="PF13519">
    <property type="entry name" value="VWA_2"/>
    <property type="match status" value="1"/>
</dbReference>